<comment type="caution">
    <text evidence="2">The sequence shown here is derived from an EMBL/GenBank/DDBJ whole genome shotgun (WGS) entry which is preliminary data.</text>
</comment>
<feature type="region of interest" description="Disordered" evidence="1">
    <location>
        <begin position="1"/>
        <end position="83"/>
    </location>
</feature>
<accession>A0ABD5ZC27</accession>
<feature type="compositionally biased region" description="Polar residues" evidence="1">
    <location>
        <begin position="44"/>
        <end position="55"/>
    </location>
</feature>
<name>A0ABD5ZC27_9EURY</name>
<sequence>MSGHDETRSHSSASNADERNSSLFDELAEEVSSSATAQPRAHTPSGSTDSETAPSLSALADSIRDRRPESDEGPSVERPSSVFSFDETDADASSASGGFDASVDSAVEFASEDSNVLLVGPTTCEAAFHCCERLMVPEPTSEGTTHRRLSVFIDTPLDAQLDILRNTRREGVEQQTLIDARRFTSADLVGDYDARVDVLKVISPRDLRRIGILTTKVLVGCADDEIPVTVCFYSLSNLINAVNDDQRVFQFLHILLERIRAAGGRAHFHLDPTSHDEQTVRTFFSLFDAVLEFDGDGSVTRR</sequence>
<evidence type="ECO:0000256" key="1">
    <source>
        <dbReference type="SAM" id="MobiDB-lite"/>
    </source>
</evidence>
<dbReference type="EMBL" id="JBHTAA010000001">
    <property type="protein sequence ID" value="MFC7202669.1"/>
    <property type="molecule type" value="Genomic_DNA"/>
</dbReference>
<dbReference type="Pfam" id="PF24336">
    <property type="entry name" value="DUF7504"/>
    <property type="match status" value="1"/>
</dbReference>
<proteinExistence type="predicted"/>
<protein>
    <recommendedName>
        <fullName evidence="4">KaiC-like domain-containing protein</fullName>
    </recommendedName>
</protein>
<organism evidence="2 3">
    <name type="scientific">Haloferax namakaokahaiae</name>
    <dbReference type="NCBI Taxonomy" id="1748331"/>
    <lineage>
        <taxon>Archaea</taxon>
        <taxon>Methanobacteriati</taxon>
        <taxon>Methanobacteriota</taxon>
        <taxon>Stenosarchaea group</taxon>
        <taxon>Halobacteria</taxon>
        <taxon>Halobacteriales</taxon>
        <taxon>Haloferacaceae</taxon>
        <taxon>Haloferax</taxon>
    </lineage>
</organism>
<dbReference type="Proteomes" id="UP001596481">
    <property type="component" value="Unassembled WGS sequence"/>
</dbReference>
<gene>
    <name evidence="2" type="ORF">ACFQJC_04025</name>
</gene>
<dbReference type="InterPro" id="IPR055927">
    <property type="entry name" value="DUF7504"/>
</dbReference>
<evidence type="ECO:0008006" key="4">
    <source>
        <dbReference type="Google" id="ProtNLM"/>
    </source>
</evidence>
<reference evidence="2 3" key="1">
    <citation type="journal article" date="2019" name="Int. J. Syst. Evol. Microbiol.">
        <title>The Global Catalogue of Microorganisms (GCM) 10K type strain sequencing project: providing services to taxonomists for standard genome sequencing and annotation.</title>
        <authorList>
            <consortium name="The Broad Institute Genomics Platform"/>
            <consortium name="The Broad Institute Genome Sequencing Center for Infectious Disease"/>
            <person name="Wu L."/>
            <person name="Ma J."/>
        </authorList>
    </citation>
    <scope>NUCLEOTIDE SEQUENCE [LARGE SCALE GENOMIC DNA]</scope>
    <source>
        <strain evidence="2 3">DSM 29988</strain>
    </source>
</reference>
<dbReference type="RefSeq" id="WP_390221965.1">
    <property type="nucleotide sequence ID" value="NZ_JBHTAA010000001.1"/>
</dbReference>
<evidence type="ECO:0000313" key="3">
    <source>
        <dbReference type="Proteomes" id="UP001596481"/>
    </source>
</evidence>
<keyword evidence="3" id="KW-1185">Reference proteome</keyword>
<evidence type="ECO:0000313" key="2">
    <source>
        <dbReference type="EMBL" id="MFC7202669.1"/>
    </source>
</evidence>
<dbReference type="AlphaFoldDB" id="A0ABD5ZC27"/>